<dbReference type="PaxDb" id="35128-Thaps261863"/>
<protein>
    <submittedName>
        <fullName evidence="1">Uncharacterized protein</fullName>
    </submittedName>
</protein>
<proteinExistence type="predicted"/>
<organism evidence="1 2">
    <name type="scientific">Thalassiosira pseudonana</name>
    <name type="common">Marine diatom</name>
    <name type="synonym">Cyclotella nana</name>
    <dbReference type="NCBI Taxonomy" id="35128"/>
    <lineage>
        <taxon>Eukaryota</taxon>
        <taxon>Sar</taxon>
        <taxon>Stramenopiles</taxon>
        <taxon>Ochrophyta</taxon>
        <taxon>Bacillariophyta</taxon>
        <taxon>Coscinodiscophyceae</taxon>
        <taxon>Thalassiosirophycidae</taxon>
        <taxon>Thalassiosirales</taxon>
        <taxon>Thalassiosiraceae</taxon>
        <taxon>Thalassiosira</taxon>
    </lineage>
</organism>
<dbReference type="InterPro" id="IPR021067">
    <property type="entry name" value="Glycosyltransferase"/>
</dbReference>
<dbReference type="InParanoid" id="B8BYE4"/>
<gene>
    <name evidence="1" type="ORF">THAPSDRAFT_261863</name>
</gene>
<keyword evidence="2" id="KW-1185">Reference proteome</keyword>
<dbReference type="Proteomes" id="UP000001449">
    <property type="component" value="Chromosome 3"/>
</dbReference>
<dbReference type="EMBL" id="CM000640">
    <property type="protein sequence ID" value="EED93874.1"/>
    <property type="molecule type" value="Genomic_DNA"/>
</dbReference>
<dbReference type="OMA" id="CHAKIET"/>
<feature type="non-terminal residue" evidence="1">
    <location>
        <position position="328"/>
    </location>
</feature>
<dbReference type="HOGENOM" id="CLU_030155_0_0_1"/>
<dbReference type="GeneID" id="7449496"/>
<feature type="non-terminal residue" evidence="1">
    <location>
        <position position="1"/>
    </location>
</feature>
<dbReference type="GO" id="GO:0004653">
    <property type="term" value="F:polypeptide N-acetylgalactosaminyltransferase activity"/>
    <property type="evidence" value="ECO:0000318"/>
    <property type="project" value="GO_Central"/>
</dbReference>
<reference evidence="1 2" key="1">
    <citation type="journal article" date="2004" name="Science">
        <title>The genome of the diatom Thalassiosira pseudonana: ecology, evolution, and metabolism.</title>
        <authorList>
            <person name="Armbrust E.V."/>
            <person name="Berges J.A."/>
            <person name="Bowler C."/>
            <person name="Green B.R."/>
            <person name="Martinez D."/>
            <person name="Putnam N.H."/>
            <person name="Zhou S."/>
            <person name="Allen A.E."/>
            <person name="Apt K.E."/>
            <person name="Bechner M."/>
            <person name="Brzezinski M.A."/>
            <person name="Chaal B.K."/>
            <person name="Chiovitti A."/>
            <person name="Davis A.K."/>
            <person name="Demarest M.S."/>
            <person name="Detter J.C."/>
            <person name="Glavina T."/>
            <person name="Goodstein D."/>
            <person name="Hadi M.Z."/>
            <person name="Hellsten U."/>
            <person name="Hildebrand M."/>
            <person name="Jenkins B.D."/>
            <person name="Jurka J."/>
            <person name="Kapitonov V.V."/>
            <person name="Kroger N."/>
            <person name="Lau W.W."/>
            <person name="Lane T.W."/>
            <person name="Larimer F.W."/>
            <person name="Lippmeier J.C."/>
            <person name="Lucas S."/>
            <person name="Medina M."/>
            <person name="Montsant A."/>
            <person name="Obornik M."/>
            <person name="Parker M.S."/>
            <person name="Palenik B."/>
            <person name="Pazour G.J."/>
            <person name="Richardson P.M."/>
            <person name="Rynearson T.A."/>
            <person name="Saito M.A."/>
            <person name="Schwartz D.C."/>
            <person name="Thamatrakoln K."/>
            <person name="Valentin K."/>
            <person name="Vardi A."/>
            <person name="Wilkerson F.P."/>
            <person name="Rokhsar D.S."/>
        </authorList>
    </citation>
    <scope>NUCLEOTIDE SEQUENCE [LARGE SCALE GENOMIC DNA]</scope>
    <source>
        <strain evidence="1 2">CCMP1335</strain>
    </source>
</reference>
<dbReference type="AlphaFoldDB" id="B8BYE4"/>
<reference evidence="1 2" key="2">
    <citation type="journal article" date="2008" name="Nature">
        <title>The Phaeodactylum genome reveals the evolutionary history of diatom genomes.</title>
        <authorList>
            <person name="Bowler C."/>
            <person name="Allen A.E."/>
            <person name="Badger J.H."/>
            <person name="Grimwood J."/>
            <person name="Jabbari K."/>
            <person name="Kuo A."/>
            <person name="Maheswari U."/>
            <person name="Martens C."/>
            <person name="Maumus F."/>
            <person name="Otillar R.P."/>
            <person name="Rayko E."/>
            <person name="Salamov A."/>
            <person name="Vandepoele K."/>
            <person name="Beszteri B."/>
            <person name="Gruber A."/>
            <person name="Heijde M."/>
            <person name="Katinka M."/>
            <person name="Mock T."/>
            <person name="Valentin K."/>
            <person name="Verret F."/>
            <person name="Berges J.A."/>
            <person name="Brownlee C."/>
            <person name="Cadoret J.P."/>
            <person name="Chiovitti A."/>
            <person name="Choi C.J."/>
            <person name="Coesel S."/>
            <person name="De Martino A."/>
            <person name="Detter J.C."/>
            <person name="Durkin C."/>
            <person name="Falciatore A."/>
            <person name="Fournet J."/>
            <person name="Haruta M."/>
            <person name="Huysman M.J."/>
            <person name="Jenkins B.D."/>
            <person name="Jiroutova K."/>
            <person name="Jorgensen R.E."/>
            <person name="Joubert Y."/>
            <person name="Kaplan A."/>
            <person name="Kroger N."/>
            <person name="Kroth P.G."/>
            <person name="La Roche J."/>
            <person name="Lindquist E."/>
            <person name="Lommer M."/>
            <person name="Martin-Jezequel V."/>
            <person name="Lopez P.J."/>
            <person name="Lucas S."/>
            <person name="Mangogna M."/>
            <person name="McGinnis K."/>
            <person name="Medlin L.K."/>
            <person name="Montsant A."/>
            <person name="Oudot-Le Secq M.P."/>
            <person name="Napoli C."/>
            <person name="Obornik M."/>
            <person name="Parker M.S."/>
            <person name="Petit J.L."/>
            <person name="Porcel B.M."/>
            <person name="Poulsen N."/>
            <person name="Robison M."/>
            <person name="Rychlewski L."/>
            <person name="Rynearson T.A."/>
            <person name="Schmutz J."/>
            <person name="Shapiro H."/>
            <person name="Siaut M."/>
            <person name="Stanley M."/>
            <person name="Sussman M.R."/>
            <person name="Taylor A.R."/>
            <person name="Vardi A."/>
            <person name="von Dassow P."/>
            <person name="Vyverman W."/>
            <person name="Willis A."/>
            <person name="Wyrwicz L.S."/>
            <person name="Rokhsar D.S."/>
            <person name="Weissenbach J."/>
            <person name="Armbrust E.V."/>
            <person name="Green B.R."/>
            <person name="Van de Peer Y."/>
            <person name="Grigoriev I.V."/>
        </authorList>
    </citation>
    <scope>NUCLEOTIDE SEQUENCE [LARGE SCALE GENOMIC DNA]</scope>
    <source>
        <strain evidence="1 2">CCMP1335</strain>
    </source>
</reference>
<dbReference type="GO" id="GO:0098609">
    <property type="term" value="P:cell-cell adhesion"/>
    <property type="evidence" value="ECO:0000318"/>
    <property type="project" value="GO_Central"/>
</dbReference>
<dbReference type="PANTHER" id="PTHR34496:SF6">
    <property type="entry name" value="GLYCOSYLTRANSFERASE 2-LIKE DOMAIN-CONTAINING PROTEIN"/>
    <property type="match status" value="1"/>
</dbReference>
<dbReference type="RefSeq" id="XP_002288438.1">
    <property type="nucleotide sequence ID" value="XM_002288402.1"/>
</dbReference>
<evidence type="ECO:0000313" key="1">
    <source>
        <dbReference type="EMBL" id="EED93874.1"/>
    </source>
</evidence>
<dbReference type="PANTHER" id="PTHR34496">
    <property type="entry name" value="GLCNAC TRANSFERASE-RELATED"/>
    <property type="match status" value="1"/>
</dbReference>
<dbReference type="KEGG" id="tps:THAPSDRAFT_261863"/>
<accession>B8BYE4</accession>
<dbReference type="GO" id="GO:0006493">
    <property type="term" value="P:protein O-linked glycosylation"/>
    <property type="evidence" value="ECO:0000318"/>
    <property type="project" value="GO_Central"/>
</dbReference>
<dbReference type="eggNOG" id="ENOG502S0JT">
    <property type="taxonomic scope" value="Eukaryota"/>
</dbReference>
<sequence>TIFVAVASYRDYQCSTTVESAFSRATYPERIRVAVVNQIHGDDKSCAIPPEGPCELFPHQAMCRYKDQIDIFTVDAGLSVGPVFARHLGHRLYRGEYFAMQSDAHVIFVSGWDDEIVEQWHSAKNEMAVLSTYLSGVEDHIDLKTGLRTSKSRPIMCNSDYEGQGEIKHLRHGQQPEGVPFIHDTPTLNPFWAAGFSFGRGHFVVNVPYDQHLPWIFQGEEISIGLRGFSYGYDYYAPEKSVCFHYYGRDDVPLFWENVSKYRGSGTLGMNRLNAIIQMHPAKHGVNAETPQWIRDDELKYGLGKVRYMQQFFDVFGIHVQTQTVEHH</sequence>
<name>B8BYE4_THAPS</name>
<evidence type="ECO:0000313" key="2">
    <source>
        <dbReference type="Proteomes" id="UP000001449"/>
    </source>
</evidence>
<dbReference type="Pfam" id="PF11397">
    <property type="entry name" value="GlcNAc"/>
    <property type="match status" value="2"/>
</dbReference>